<dbReference type="Proteomes" id="UP001148125">
    <property type="component" value="Unassembled WGS sequence"/>
</dbReference>
<dbReference type="Pfam" id="PF08812">
    <property type="entry name" value="YtxC"/>
    <property type="match status" value="1"/>
</dbReference>
<name>A0ABT5VB38_9BACI</name>
<comment type="caution">
    <text evidence="1">The sequence shown here is derived from an EMBL/GenBank/DDBJ whole genome shotgun (WGS) entry which is preliminary data.</text>
</comment>
<dbReference type="EMBL" id="JAOTPO010000002">
    <property type="protein sequence ID" value="MDE5412351.1"/>
    <property type="molecule type" value="Genomic_DNA"/>
</dbReference>
<keyword evidence="2" id="KW-1185">Reference proteome</keyword>
<gene>
    <name evidence="1" type="primary">ytxC</name>
    <name evidence="1" type="ORF">N7Z68_03065</name>
</gene>
<dbReference type="RefSeq" id="WP_275116986.1">
    <property type="nucleotide sequence ID" value="NZ_JAOTPO010000002.1"/>
</dbReference>
<evidence type="ECO:0000313" key="2">
    <source>
        <dbReference type="Proteomes" id="UP001148125"/>
    </source>
</evidence>
<protein>
    <submittedName>
        <fullName evidence="1">Sporulation protein YtxC</fullName>
    </submittedName>
</protein>
<dbReference type="InterPro" id="IPR014199">
    <property type="entry name" value="Spore_YtxC"/>
</dbReference>
<dbReference type="NCBIfam" id="TIGR02834">
    <property type="entry name" value="spo_ytxC"/>
    <property type="match status" value="1"/>
</dbReference>
<evidence type="ECO:0000313" key="1">
    <source>
        <dbReference type="EMBL" id="MDE5412351.1"/>
    </source>
</evidence>
<reference evidence="1" key="1">
    <citation type="submission" date="2024-05" db="EMBL/GenBank/DDBJ databases">
        <title>Alkalihalobacillus sp. strain MEB203 novel alkaliphilic bacterium from Lonar Lake, India.</title>
        <authorList>
            <person name="Joshi A."/>
            <person name="Thite S."/>
            <person name="Mengade P."/>
        </authorList>
    </citation>
    <scope>NUCLEOTIDE SEQUENCE</scope>
    <source>
        <strain evidence="1">MEB 203</strain>
    </source>
</reference>
<sequence length="288" mass="34180">MIAIQFESQQDCQQVYNQLTRYMSKYTQLGLQVTLDIEEGEEDTTIYIQYEDDEINFYDSFHPLLASVLSQHVIETKEEDWLLEIIEHMFYFNDPEEQEQILSLACEIINGDREDIPAIHCFYERENYLYEAFAKGIDKHTTFYYEPFLTFRLKDYGEILIDCVEIAIDEYLLEQEYQNIVESLRYYLKTAPKKMKELHLVHDGEFSFYDGAFKEISREEKELFLEEALVFEGDLDIDEMVVSPLVSINPETLHIYTDDVDQGIIYTLQTIFQERAVIYPLGVFHRVT</sequence>
<proteinExistence type="predicted"/>
<organism evidence="1 2">
    <name type="scientific">Alkalihalobacterium chitinilyticum</name>
    <dbReference type="NCBI Taxonomy" id="2980103"/>
    <lineage>
        <taxon>Bacteria</taxon>
        <taxon>Bacillati</taxon>
        <taxon>Bacillota</taxon>
        <taxon>Bacilli</taxon>
        <taxon>Bacillales</taxon>
        <taxon>Bacillaceae</taxon>
        <taxon>Alkalihalobacterium</taxon>
    </lineage>
</organism>
<accession>A0ABT5VB38</accession>